<protein>
    <submittedName>
        <fullName evidence="3">Fimbrial protein</fullName>
    </submittedName>
</protein>
<proteinExistence type="predicted"/>
<feature type="signal peptide" evidence="1">
    <location>
        <begin position="1"/>
        <end position="21"/>
    </location>
</feature>
<accession>A0A1G4Z7A7</accession>
<dbReference type="GeneID" id="23843285"/>
<evidence type="ECO:0000256" key="1">
    <source>
        <dbReference type="SAM" id="SignalP"/>
    </source>
</evidence>
<evidence type="ECO:0000313" key="3">
    <source>
        <dbReference type="EMBL" id="SCX61551.1"/>
    </source>
</evidence>
<dbReference type="RefSeq" id="WP_017459673.1">
    <property type="nucleotide sequence ID" value="NZ_FMUI01000017.1"/>
</dbReference>
<dbReference type="InterPro" id="IPR008966">
    <property type="entry name" value="Adhesion_dom_sf"/>
</dbReference>
<dbReference type="SUPFAM" id="SSF49401">
    <property type="entry name" value="Bacterial adhesins"/>
    <property type="match status" value="1"/>
</dbReference>
<dbReference type="Proteomes" id="UP000183569">
    <property type="component" value="Unassembled WGS sequence"/>
</dbReference>
<dbReference type="GO" id="GO:0007155">
    <property type="term" value="P:cell adhesion"/>
    <property type="evidence" value="ECO:0007669"/>
    <property type="project" value="InterPro"/>
</dbReference>
<feature type="chain" id="PRO_5032869416" evidence="1">
    <location>
        <begin position="22"/>
        <end position="439"/>
    </location>
</feature>
<dbReference type="AlphaFoldDB" id="A0A1G4Z7A7"/>
<name>A0A1G4Z7A7_9ENTR</name>
<comment type="caution">
    <text evidence="3">The sequence shown here is derived from an EMBL/GenBank/DDBJ whole genome shotgun (WGS) entry which is preliminary data.</text>
</comment>
<feature type="domain" description="Fimbrial-type adhesion" evidence="2">
    <location>
        <begin position="259"/>
        <end position="439"/>
    </location>
</feature>
<evidence type="ECO:0000259" key="2">
    <source>
        <dbReference type="Pfam" id="PF00419"/>
    </source>
</evidence>
<dbReference type="PIRSF" id="PIRSF029766">
    <property type="entry name" value="UCP029766"/>
    <property type="match status" value="1"/>
</dbReference>
<dbReference type="Pfam" id="PF00419">
    <property type="entry name" value="Fimbrial"/>
    <property type="match status" value="1"/>
</dbReference>
<dbReference type="InterPro" id="IPR011228">
    <property type="entry name" value="UCP029766"/>
</dbReference>
<evidence type="ECO:0000313" key="4">
    <source>
        <dbReference type="Proteomes" id="UP000183569"/>
    </source>
</evidence>
<gene>
    <name evidence="3" type="ORF">SAMN02927897_04147</name>
</gene>
<dbReference type="InterPro" id="IPR000259">
    <property type="entry name" value="Adhesion_dom_fimbrial"/>
</dbReference>
<keyword evidence="1" id="KW-0732">Signal</keyword>
<dbReference type="InterPro" id="IPR036937">
    <property type="entry name" value="Adhesion_dom_fimbrial_sf"/>
</dbReference>
<sequence length="439" mass="47198">MSLIRIILLNIVLLTSLSASALCKKGPDFVRTELDDYGLSLAMGTVNVSSLEIQPIGSPLGSNIVTFSQNPRYKGPDSVLWVCDIADKNNIFEIIATNGDDRNSGFFDLGKTDGYPDFYGTLFEHVALRLTHMNSGTVFTRQYQRIPMKNYQVSPDGSQIYIRVKDFSPIRADLIRVSSTTPTTGAPFNYCARASQLTSGSYSCNQPNGYVSFCSPGSPDAYCDSGDSAYTFIGWSYDNWMAINMGISTGYPANLVSIPTCVAKSVTPMVFFPTISINDLNNGQTAQSSFNVHILCEGQSTSGETQGMTAMGLQVPYESYLTAQQLNLVNASGGVSHLLSEKYGQPGYASGVGIQIANSNDGVLRNFIGWSRCLAATCQPGGNGGWYAVRDGATQVTNNGSTAINEYVVNFNAYLTRIAGETVTAGKVDASAEVLVKVQ</sequence>
<dbReference type="EMBL" id="FMUI01000017">
    <property type="protein sequence ID" value="SCX61551.1"/>
    <property type="molecule type" value="Genomic_DNA"/>
</dbReference>
<organism evidence="3 4">
    <name type="scientific">Kosakonia sacchari</name>
    <dbReference type="NCBI Taxonomy" id="1158459"/>
    <lineage>
        <taxon>Bacteria</taxon>
        <taxon>Pseudomonadati</taxon>
        <taxon>Pseudomonadota</taxon>
        <taxon>Gammaproteobacteria</taxon>
        <taxon>Enterobacterales</taxon>
        <taxon>Enterobacteriaceae</taxon>
        <taxon>Kosakonia</taxon>
    </lineage>
</organism>
<dbReference type="Gene3D" id="2.60.40.1090">
    <property type="entry name" value="Fimbrial-type adhesion domain"/>
    <property type="match status" value="1"/>
</dbReference>
<reference evidence="3 4" key="1">
    <citation type="submission" date="2016-10" db="EMBL/GenBank/DDBJ databases">
        <authorList>
            <person name="Varghese N."/>
            <person name="Submissions S."/>
        </authorList>
    </citation>
    <scope>NUCLEOTIDE SEQUENCE [LARGE SCALE GENOMIC DNA]</scope>
    <source>
        <strain evidence="3 4">CGMCC 1.12102</strain>
    </source>
</reference>
<dbReference type="GO" id="GO:0009289">
    <property type="term" value="C:pilus"/>
    <property type="evidence" value="ECO:0007669"/>
    <property type="project" value="InterPro"/>
</dbReference>